<evidence type="ECO:0000256" key="4">
    <source>
        <dbReference type="ARBA" id="ARBA00022519"/>
    </source>
</evidence>
<keyword evidence="3" id="KW-1003">Cell membrane</keyword>
<dbReference type="PANTHER" id="PTHR39342">
    <property type="entry name" value="UPF0283 MEMBRANE PROTEIN YCJF"/>
    <property type="match status" value="1"/>
</dbReference>
<evidence type="ECO:0000256" key="3">
    <source>
        <dbReference type="ARBA" id="ARBA00022475"/>
    </source>
</evidence>
<dbReference type="InterPro" id="IPR021147">
    <property type="entry name" value="DUF697"/>
</dbReference>
<evidence type="ECO:0000256" key="8">
    <source>
        <dbReference type="SAM" id="Phobius"/>
    </source>
</evidence>
<keyword evidence="10" id="KW-1185">Reference proteome</keyword>
<comment type="subcellular location">
    <subcellularLocation>
        <location evidence="1">Cell inner membrane</location>
        <topology evidence="1">Multi-pass membrane protein</topology>
    </subcellularLocation>
</comment>
<dbReference type="InterPro" id="IPR006507">
    <property type="entry name" value="UPF0283"/>
</dbReference>
<feature type="transmembrane region" description="Helical" evidence="8">
    <location>
        <begin position="65"/>
        <end position="87"/>
    </location>
</feature>
<keyword evidence="7 8" id="KW-0472">Membrane</keyword>
<evidence type="ECO:0000256" key="1">
    <source>
        <dbReference type="ARBA" id="ARBA00004429"/>
    </source>
</evidence>
<dbReference type="PANTHER" id="PTHR39342:SF1">
    <property type="entry name" value="UPF0283 MEMBRANE PROTEIN YCJF"/>
    <property type="match status" value="1"/>
</dbReference>
<evidence type="ECO:0000313" key="9">
    <source>
        <dbReference type="EMBL" id="KZD22670.1"/>
    </source>
</evidence>
<dbReference type="GO" id="GO:0005886">
    <property type="term" value="C:plasma membrane"/>
    <property type="evidence" value="ECO:0007669"/>
    <property type="project" value="UniProtKB-SubCell"/>
</dbReference>
<accession>A0A163YWV2</accession>
<keyword evidence="6 8" id="KW-1133">Transmembrane helix</keyword>
<keyword evidence="4" id="KW-0997">Cell inner membrane</keyword>
<dbReference type="Proteomes" id="UP000076574">
    <property type="component" value="Unassembled WGS sequence"/>
</dbReference>
<dbReference type="AlphaFoldDB" id="A0A163YWV2"/>
<dbReference type="RefSeq" id="WP_068734201.1">
    <property type="nucleotide sequence ID" value="NZ_LVYV01000017.1"/>
</dbReference>
<evidence type="ECO:0000256" key="7">
    <source>
        <dbReference type="ARBA" id="ARBA00023136"/>
    </source>
</evidence>
<reference evidence="9 10" key="1">
    <citation type="submission" date="2016-03" db="EMBL/GenBank/DDBJ databases">
        <title>Microsymbionts genomes from the relict species Vavilovia formosa (Stev.) Fed.</title>
        <authorList>
            <person name="Kopat V."/>
            <person name="Chirak E."/>
            <person name="Kimeklis A."/>
            <person name="Andronov E."/>
        </authorList>
    </citation>
    <scope>NUCLEOTIDE SEQUENCE [LARGE SCALE GENOMIC DNA]</scope>
    <source>
        <strain evidence="9 10">Vaf07</strain>
    </source>
</reference>
<dbReference type="NCBIfam" id="TIGR01620">
    <property type="entry name" value="hyp_HI0043"/>
    <property type="match status" value="1"/>
</dbReference>
<dbReference type="STRING" id="943830.A4A58_28705"/>
<organism evidence="9 10">
    <name type="scientific">Tardiphaga robiniae</name>
    <dbReference type="NCBI Taxonomy" id="943830"/>
    <lineage>
        <taxon>Bacteria</taxon>
        <taxon>Pseudomonadati</taxon>
        <taxon>Pseudomonadota</taxon>
        <taxon>Alphaproteobacteria</taxon>
        <taxon>Hyphomicrobiales</taxon>
        <taxon>Nitrobacteraceae</taxon>
        <taxon>Tardiphaga</taxon>
    </lineage>
</organism>
<keyword evidence="5 8" id="KW-0812">Transmembrane</keyword>
<evidence type="ECO:0000256" key="5">
    <source>
        <dbReference type="ARBA" id="ARBA00022692"/>
    </source>
</evidence>
<comment type="caution">
    <text evidence="9">The sequence shown here is derived from an EMBL/GenBank/DDBJ whole genome shotgun (WGS) entry which is preliminary data.</text>
</comment>
<evidence type="ECO:0008006" key="11">
    <source>
        <dbReference type="Google" id="ProtNLM"/>
    </source>
</evidence>
<protein>
    <recommendedName>
        <fullName evidence="11">TIGR01620 family protein</fullName>
    </recommendedName>
</protein>
<dbReference type="OrthoDB" id="9816060at2"/>
<dbReference type="Pfam" id="PF05128">
    <property type="entry name" value="DUF697"/>
    <property type="match status" value="1"/>
</dbReference>
<proteinExistence type="inferred from homology"/>
<gene>
    <name evidence="9" type="ORF">A4A58_28705</name>
</gene>
<sequence length="344" mass="36729">MTDRTRRPATFRLDDPHVTVMDADEDAGRLARGTIRITPEADPMAMPVVIDEPLRPARSGFRWGTLFWTGLGGLVLLGTGLGVTQLVRDLFAINDGLGFLGLGFAALVSIALIAIIAREALSLMRLATIEKLHARALAVIASDDHAESRAVLADLLKLAHTNPRLARARTALQGHADDIIDGADLIRVAERELMSPLDIEARRLVSVAAQRVSVVTAVSPRAVVDVLFVAAAAIRLVRQLAKLYGGRPGTLGMITLMRHAISHLAITGGMAASDSMIQQVLGHGIAAKLSQRLGEGVLNGLLTARLGLAAIDVTRPLPFTALPRPQLGDLAKDLLRKRDGEENT</sequence>
<name>A0A163YWV2_9BRAD</name>
<comment type="similarity">
    <text evidence="2">Belongs to the UPF0283 family.</text>
</comment>
<feature type="transmembrane region" description="Helical" evidence="8">
    <location>
        <begin position="99"/>
        <end position="117"/>
    </location>
</feature>
<evidence type="ECO:0000313" key="10">
    <source>
        <dbReference type="Proteomes" id="UP000076574"/>
    </source>
</evidence>
<dbReference type="EMBL" id="LVYV01000017">
    <property type="protein sequence ID" value="KZD22670.1"/>
    <property type="molecule type" value="Genomic_DNA"/>
</dbReference>
<evidence type="ECO:0000256" key="2">
    <source>
        <dbReference type="ARBA" id="ARBA00008255"/>
    </source>
</evidence>
<evidence type="ECO:0000256" key="6">
    <source>
        <dbReference type="ARBA" id="ARBA00022989"/>
    </source>
</evidence>